<evidence type="ECO:0000313" key="3">
    <source>
        <dbReference type="Proteomes" id="UP001270004"/>
    </source>
</evidence>
<dbReference type="AlphaFoldDB" id="A0AAW9DHW3"/>
<feature type="transmembrane region" description="Helical" evidence="1">
    <location>
        <begin position="116"/>
        <end position="134"/>
    </location>
</feature>
<reference evidence="2" key="1">
    <citation type="submission" date="2023-11" db="EMBL/GenBank/DDBJ databases">
        <title>Antimicrobial resistance in invasive Streptococcus suis isolated in Spain and the associated genetic mechanisms.</title>
        <authorList>
            <person name="Uruen C."/>
            <person name="Arenas J.A."/>
        </authorList>
    </citation>
    <scope>NUCLEOTIDE SEQUENCE</scope>
    <source>
        <strain evidence="2">Ss_70</strain>
    </source>
</reference>
<dbReference type="Pfam" id="PF14808">
    <property type="entry name" value="TMEM164"/>
    <property type="match status" value="1"/>
</dbReference>
<evidence type="ECO:0000256" key="1">
    <source>
        <dbReference type="SAM" id="Phobius"/>
    </source>
</evidence>
<protein>
    <submittedName>
        <fullName evidence="2">TIGR02206 family membrane protein</fullName>
    </submittedName>
</protein>
<dbReference type="NCBIfam" id="TIGR02206">
    <property type="entry name" value="intg_mem_TP0381"/>
    <property type="match status" value="1"/>
</dbReference>
<dbReference type="Proteomes" id="UP001270004">
    <property type="component" value="Unassembled WGS sequence"/>
</dbReference>
<sequence>MSKHRKVDILTFGEREDFNKMSDFFSNQISEAPNLNVLEHLFLMIIWFFMLHLCFRCYQKRWFHIVFWWLQFIQIVSLYTWYIVADFPLSESLPFYHCRLAMLFILWAKPGPLKRYFAYLGLFGSLAAFIHPVFDPFAFPHLTFFTFVIGHYALTVNCMLYLLSDLEGEMLKGKEVVKYTLIMNMLILGVALLTGGNYGFLRQAPLVNTHNLPLNFFLVTCLLCFSILSIQAMLIAYLKKESKQMNSHILKK</sequence>
<feature type="transmembrane region" description="Helical" evidence="1">
    <location>
        <begin position="216"/>
        <end position="238"/>
    </location>
</feature>
<evidence type="ECO:0000313" key="2">
    <source>
        <dbReference type="EMBL" id="MDX5038389.1"/>
    </source>
</evidence>
<proteinExistence type="predicted"/>
<feature type="transmembrane region" description="Helical" evidence="1">
    <location>
        <begin position="37"/>
        <end position="55"/>
    </location>
</feature>
<keyword evidence="1" id="KW-0812">Transmembrane</keyword>
<gene>
    <name evidence="2" type="ORF">SHY70_08855</name>
</gene>
<feature type="transmembrane region" description="Helical" evidence="1">
    <location>
        <begin position="140"/>
        <end position="164"/>
    </location>
</feature>
<dbReference type="RefSeq" id="WP_228480239.1">
    <property type="nucleotide sequence ID" value="NZ_CEDR01000016.1"/>
</dbReference>
<keyword evidence="1" id="KW-0472">Membrane</keyword>
<dbReference type="EMBL" id="JAWWZK010000018">
    <property type="protein sequence ID" value="MDX5038389.1"/>
    <property type="molecule type" value="Genomic_DNA"/>
</dbReference>
<comment type="caution">
    <text evidence="2">The sequence shown here is derived from an EMBL/GenBank/DDBJ whole genome shotgun (WGS) entry which is preliminary data.</text>
</comment>
<feature type="transmembrane region" description="Helical" evidence="1">
    <location>
        <begin position="176"/>
        <end position="196"/>
    </location>
</feature>
<name>A0AAW9DHW3_STRSU</name>
<accession>A0AAW9DHW3</accession>
<feature type="transmembrane region" description="Helical" evidence="1">
    <location>
        <begin position="93"/>
        <end position="109"/>
    </location>
</feature>
<feature type="transmembrane region" description="Helical" evidence="1">
    <location>
        <begin position="62"/>
        <end position="81"/>
    </location>
</feature>
<dbReference type="InterPro" id="IPR011737">
    <property type="entry name" value="CHP02206_TP0381"/>
</dbReference>
<keyword evidence="1" id="KW-1133">Transmembrane helix</keyword>
<organism evidence="2 3">
    <name type="scientific">Streptococcus suis</name>
    <dbReference type="NCBI Taxonomy" id="1307"/>
    <lineage>
        <taxon>Bacteria</taxon>
        <taxon>Bacillati</taxon>
        <taxon>Bacillota</taxon>
        <taxon>Bacilli</taxon>
        <taxon>Lactobacillales</taxon>
        <taxon>Streptococcaceae</taxon>
        <taxon>Streptococcus</taxon>
    </lineage>
</organism>